<dbReference type="Proteomes" id="UP001140234">
    <property type="component" value="Unassembled WGS sequence"/>
</dbReference>
<dbReference type="EC" id="3.4.22.49" evidence="1"/>
<organism evidence="1 2">
    <name type="scientific">Coemansia nantahalensis</name>
    <dbReference type="NCBI Taxonomy" id="2789366"/>
    <lineage>
        <taxon>Eukaryota</taxon>
        <taxon>Fungi</taxon>
        <taxon>Fungi incertae sedis</taxon>
        <taxon>Zoopagomycota</taxon>
        <taxon>Kickxellomycotina</taxon>
        <taxon>Kickxellomycetes</taxon>
        <taxon>Kickxellales</taxon>
        <taxon>Kickxellaceae</taxon>
        <taxon>Coemansia</taxon>
    </lineage>
</organism>
<dbReference type="EMBL" id="JANBUJ010000049">
    <property type="protein sequence ID" value="KAJ2774967.1"/>
    <property type="molecule type" value="Genomic_DNA"/>
</dbReference>
<proteinExistence type="predicted"/>
<keyword evidence="2" id="KW-1185">Reference proteome</keyword>
<accession>A0ACC1K7G0</accession>
<evidence type="ECO:0000313" key="1">
    <source>
        <dbReference type="EMBL" id="KAJ2774967.1"/>
    </source>
</evidence>
<gene>
    <name evidence="1" type="primary">ESP1</name>
    <name evidence="1" type="ORF">IWQ57_000593</name>
</gene>
<name>A0ACC1K7G0_9FUNG</name>
<keyword evidence="1" id="KW-0378">Hydrolase</keyword>
<evidence type="ECO:0000313" key="2">
    <source>
        <dbReference type="Proteomes" id="UP001140234"/>
    </source>
</evidence>
<protein>
    <submittedName>
        <fullName evidence="1">Separin protein</fullName>
        <ecNumber evidence="1">3.4.22.49</ecNumber>
    </submittedName>
</protein>
<sequence>MALERLAAGAAQGATRPGIEYALGIVNAGNQLLARKAADIRRQLEQAEGDVASVERLVRVMVAAFRFLRAHRSSAGFGALALERTLSNAMIACTNAHLGVRVWDGLMLLRSLLLEHAETHVTASGRSGPGAEDPRRPIRRPAPRAKGAADSKPGLADKITRGMNRMSIGKSAAGVGQVRFPIEHCSGDAAFNTLVVTLLCNILRVLAQGPESTEARAAAADLAQRPHSALEWCVRVRKADQDAMDPFLSACFRAYYTLGGHGGSHALDTRLLAIHAYSLTKGCALRELLKYASRAAARAEPPAQAADDSSEAYGAIAAYYARAIELARPQLAVAAASPELVEFCHHAAHVRRHVGDLAGALAACRLGAGTGAAKLAGAILSADVLVQATAASSGHSCAEREHELESICADVGSSAADVLGSGARHTLSEWNALAQCADVARKSAKVVLTALRQDASAAARDGVAGALATVLDAAGMIYETYIGRGAADKAEGGVSKAVLWNHCAEASLAAIQTCLLVQGHSSWLQRMAERNGRRLRALCGEQRCSADYLRSHSTVMFNHGAGMYQLKLHAAAADALEAAIQSMAQWIAVTAQRKEPLGNAVEQLCKRFEVAALAHQSAGAFAAAARVYGRAVSWLVQHSPEAVCDAVCTGGPHAMVRPPSSTAWTGAGATAVALLLQFVDRYVRMCAGRVARDAGELRDWQPLSALMDDRPDSAVLRGWLYEAEAHFWRAYVAPSAPAAAEALRTRLELALEAYGEAAPLGYARCAAELAKLSRDAGDIRAFEDRIHAALEVTKSQPHSDNPYVLGVVADCYAWQAIAAIEAAGGSSYSPGGLRACTRLWTLVSRHAISDSGEPPDVGYLHDVVHTIQQTADLLMSRRLYAPGANVLLVAVELATACERHDRTWAPVAMECLVGLGTACLLRGDAGAAGAYFGDVATRYETGVLPPHVEVASKIAYGSFQLAQGDAAAARTTMGVAGGLARRTLDAIAGPGAGAARQKREAATPETLVLLSRAAHTYSVLALKEGALADSIDFGIHSYRILTSLLRSLAAAHRRALRAQSLRAPSGDTEDDPFSDPPPGPTGDAKSEADADAAKDDAEFVAFSGNWQLQRLLIDVLAHLADVFSVRGSTKEADYFLKRALELSAQVQAPLQEEHLRLRETSILSRKSLWDECAAALHSLRATTTAAAMPPDEVAELPAGAIAAADALVVEGDAWYRCGSYTQAQAAYAQALRLVERAGDSAAGAAIQLPPVVSSEATPRLQRILGDVALLRPRSAGPDDCNASATVAAVVRDDIEIRQRLMSVLGGPFIEAGAPTGTAAAAAEPNQVPVYRSIDQRPDHMLLRARLAFADLQRVLSADEAWGLVLKSAHMLPALRQPRAQRPRRNSAKALAKSGLEALDALLVETLEAAITVGSAHVVHEGSHLLALVRAMRTAFGLVHADVAGAAGATVASIIDDCRNVTVMREAIDSMRRRKERVPPRLTAWPADIVGGDAPASSAAPWPSRSAGGSPVRGSPMGGSPLLGGLSLPDAESPHSGSSLEHAVDGKRVTAAWDALAAESTAARRGWEPPGDSLPAILPPNWVVCGLSIDQHRDVLFVTRYAHGRQPTVLCLPMRAIAEPPADADDCGGLPDSARGPARSVFEGAYRQLRGIIAQSDETMKTGSACTTESEKRAWWDRRSLLDRRLGELLTAIEDEWLGGFRGVLEPTDAVSAADSAMHERLRTAIEQCVVGSLPRASAAKAKALELTAELCMLVYAVARRTVCRTASEEDGRGASSSAAAENDWLDVCSLLWDVYFYQGAAPPSDEDGLASFAARLADALTAVADAGPAAAAATATAGDGARPHLLLVLDKHAQQIPWECLPSIRGVSVSRVPSVALLRERIVAMRATRTRGQRPSTHTLMPLMPLSALSRPLNALRGPDLLSSLAPGSSQIGEGECSGQPQGAYVDGTRVFYVLNPEGDLHRTQANFEAYLQHGPATWRGAVGRRPMNNECEGGLSASDVFLYFGHGGAERYISRSQIRALDRCAVALLLGCSSGQLKLAGEYDALGTATDYLIGGCPALVGNLWDVGDKDIDRFAASLLHLWGLDRHSAADIAVPLDGDRAPTLPPPPAGPVSLAEAVCWARRACRMPFLTGAAPVVYGIPAYLSQ</sequence>
<comment type="caution">
    <text evidence="1">The sequence shown here is derived from an EMBL/GenBank/DDBJ whole genome shotgun (WGS) entry which is preliminary data.</text>
</comment>
<reference evidence="1" key="1">
    <citation type="submission" date="2022-07" db="EMBL/GenBank/DDBJ databases">
        <title>Phylogenomic reconstructions and comparative analyses of Kickxellomycotina fungi.</title>
        <authorList>
            <person name="Reynolds N.K."/>
            <person name="Stajich J.E."/>
            <person name="Barry K."/>
            <person name="Grigoriev I.V."/>
            <person name="Crous P."/>
            <person name="Smith M.E."/>
        </authorList>
    </citation>
    <scope>NUCLEOTIDE SEQUENCE</scope>
    <source>
        <strain evidence="1">CBS 109366</strain>
    </source>
</reference>